<dbReference type="SUPFAM" id="SSF47413">
    <property type="entry name" value="lambda repressor-like DNA-binding domains"/>
    <property type="match status" value="1"/>
</dbReference>
<organism evidence="2 3">
    <name type="scientific">Saccharopolyspora oryzae</name>
    <dbReference type="NCBI Taxonomy" id="2997343"/>
    <lineage>
        <taxon>Bacteria</taxon>
        <taxon>Bacillati</taxon>
        <taxon>Actinomycetota</taxon>
        <taxon>Actinomycetes</taxon>
        <taxon>Pseudonocardiales</taxon>
        <taxon>Pseudonocardiaceae</taxon>
        <taxon>Saccharopolyspora</taxon>
    </lineage>
</organism>
<dbReference type="SMART" id="SM00530">
    <property type="entry name" value="HTH_XRE"/>
    <property type="match status" value="1"/>
</dbReference>
<name>A0ABT4V5M1_9PSEU</name>
<dbReference type="InterPro" id="IPR043917">
    <property type="entry name" value="DUF5753"/>
</dbReference>
<dbReference type="Pfam" id="PF13560">
    <property type="entry name" value="HTH_31"/>
    <property type="match status" value="1"/>
</dbReference>
<dbReference type="Pfam" id="PF19054">
    <property type="entry name" value="DUF5753"/>
    <property type="match status" value="1"/>
</dbReference>
<gene>
    <name evidence="2" type="ORF">OU415_27805</name>
</gene>
<evidence type="ECO:0000313" key="3">
    <source>
        <dbReference type="Proteomes" id="UP001210380"/>
    </source>
</evidence>
<protein>
    <submittedName>
        <fullName evidence="2">Helix-turn-helix transcriptional regulator</fullName>
    </submittedName>
</protein>
<dbReference type="InterPro" id="IPR010982">
    <property type="entry name" value="Lambda_DNA-bd_dom_sf"/>
</dbReference>
<sequence length="285" mass="31690">MATRTDPASLRRRIGARLRHFRSQAGKTTNEAAEELGCSRGKISQMEAGMYRLQHRDVRDLLRFYGASESEVEIAVEQAKRSAEPSWWAPYADVVEDWFAFFLGSEGEAVREFNYEQLVVPGLLQTNDYAAALTKASRSVSAENQAKVTSLRLERQRRVVEQNSLKLDVVVEEGVLRRPIGGWEVLRAQLTHMLEMSKLPHVGVQVIPASVGAHSGMDGKFVLLEFEDFSPGVFLEGHPVLGARYDVEDPVLIDTYSSIANALREEALSQSESARFIEGVLAGLP</sequence>
<dbReference type="InterPro" id="IPR001387">
    <property type="entry name" value="Cro/C1-type_HTH"/>
</dbReference>
<accession>A0ABT4V5M1</accession>
<evidence type="ECO:0000259" key="1">
    <source>
        <dbReference type="PROSITE" id="PS50943"/>
    </source>
</evidence>
<comment type="caution">
    <text evidence="2">The sequence shown here is derived from an EMBL/GenBank/DDBJ whole genome shotgun (WGS) entry which is preliminary data.</text>
</comment>
<evidence type="ECO:0000313" key="2">
    <source>
        <dbReference type="EMBL" id="MDA3629265.1"/>
    </source>
</evidence>
<keyword evidence="3" id="KW-1185">Reference proteome</keyword>
<dbReference type="Proteomes" id="UP001210380">
    <property type="component" value="Unassembled WGS sequence"/>
</dbReference>
<reference evidence="2 3" key="1">
    <citation type="submission" date="2022-11" db="EMBL/GenBank/DDBJ databases">
        <title>Draft genome sequence of Saccharopolyspora sp. WRP15-2 isolated from rhizosphere soils of wild rice in Thailand.</title>
        <authorList>
            <person name="Duangmal K."/>
            <person name="Kammanee S."/>
            <person name="Muangham S."/>
        </authorList>
    </citation>
    <scope>NUCLEOTIDE SEQUENCE [LARGE SCALE GENOMIC DNA]</scope>
    <source>
        <strain evidence="2 3">WRP15-2</strain>
    </source>
</reference>
<dbReference type="PROSITE" id="PS50943">
    <property type="entry name" value="HTH_CROC1"/>
    <property type="match status" value="1"/>
</dbReference>
<dbReference type="RefSeq" id="WP_270952260.1">
    <property type="nucleotide sequence ID" value="NZ_JAQGLA010000063.1"/>
</dbReference>
<dbReference type="CDD" id="cd00093">
    <property type="entry name" value="HTH_XRE"/>
    <property type="match status" value="1"/>
</dbReference>
<proteinExistence type="predicted"/>
<dbReference type="EMBL" id="JAQGLA010000063">
    <property type="protein sequence ID" value="MDA3629265.1"/>
    <property type="molecule type" value="Genomic_DNA"/>
</dbReference>
<dbReference type="Gene3D" id="1.10.260.40">
    <property type="entry name" value="lambda repressor-like DNA-binding domains"/>
    <property type="match status" value="1"/>
</dbReference>
<feature type="domain" description="HTH cro/C1-type" evidence="1">
    <location>
        <begin position="18"/>
        <end position="72"/>
    </location>
</feature>